<dbReference type="CDD" id="cd01991">
    <property type="entry name" value="Asn_synthase_B_C"/>
    <property type="match status" value="1"/>
</dbReference>
<evidence type="ECO:0000256" key="5">
    <source>
        <dbReference type="ARBA" id="ARBA00022840"/>
    </source>
</evidence>
<organism evidence="13 14">
    <name type="scientific">Desmospora activa DSM 45169</name>
    <dbReference type="NCBI Taxonomy" id="1121389"/>
    <lineage>
        <taxon>Bacteria</taxon>
        <taxon>Bacillati</taxon>
        <taxon>Bacillota</taxon>
        <taxon>Bacilli</taxon>
        <taxon>Bacillales</taxon>
        <taxon>Thermoactinomycetaceae</taxon>
        <taxon>Desmospora</taxon>
    </lineage>
</organism>
<evidence type="ECO:0000256" key="3">
    <source>
        <dbReference type="ARBA" id="ARBA00012737"/>
    </source>
</evidence>
<dbReference type="GO" id="GO:0004066">
    <property type="term" value="F:asparagine synthase (glutamine-hydrolyzing) activity"/>
    <property type="evidence" value="ECO:0007669"/>
    <property type="project" value="UniProtKB-EC"/>
</dbReference>
<dbReference type="PANTHER" id="PTHR43284:SF1">
    <property type="entry name" value="ASPARAGINE SYNTHETASE"/>
    <property type="match status" value="1"/>
</dbReference>
<dbReference type="SUPFAM" id="SSF56235">
    <property type="entry name" value="N-terminal nucleophile aminohydrolases (Ntn hydrolases)"/>
    <property type="match status" value="1"/>
</dbReference>
<evidence type="ECO:0000256" key="11">
    <source>
        <dbReference type="PIRSR" id="PIRSR001589-3"/>
    </source>
</evidence>
<dbReference type="InterPro" id="IPR017932">
    <property type="entry name" value="GATase_2_dom"/>
</dbReference>
<keyword evidence="4 10" id="KW-0547">Nucleotide-binding</keyword>
<evidence type="ECO:0000256" key="6">
    <source>
        <dbReference type="ARBA" id="ARBA00022888"/>
    </source>
</evidence>
<dbReference type="Proteomes" id="UP000241639">
    <property type="component" value="Unassembled WGS sequence"/>
</dbReference>
<accession>A0A2T4Z4V7</accession>
<dbReference type="EMBL" id="PZZP01000002">
    <property type="protein sequence ID" value="PTM56934.1"/>
    <property type="molecule type" value="Genomic_DNA"/>
</dbReference>
<dbReference type="PANTHER" id="PTHR43284">
    <property type="entry name" value="ASPARAGINE SYNTHETASE (GLUTAMINE-HYDROLYZING)"/>
    <property type="match status" value="1"/>
</dbReference>
<dbReference type="CDD" id="cd00712">
    <property type="entry name" value="AsnB"/>
    <property type="match status" value="1"/>
</dbReference>
<dbReference type="Gene3D" id="3.60.20.10">
    <property type="entry name" value="Glutamine Phosphoribosylpyrophosphate, subunit 1, domain 1"/>
    <property type="match status" value="1"/>
</dbReference>
<feature type="binding site" evidence="10">
    <location>
        <position position="102"/>
    </location>
    <ligand>
        <name>L-glutamine</name>
        <dbReference type="ChEBI" id="CHEBI:58359"/>
    </ligand>
</feature>
<evidence type="ECO:0000256" key="2">
    <source>
        <dbReference type="ARBA" id="ARBA00005752"/>
    </source>
</evidence>
<keyword evidence="14" id="KW-1185">Reference proteome</keyword>
<protein>
    <recommendedName>
        <fullName evidence="3">asparagine synthase (glutamine-hydrolyzing)</fullName>
        <ecNumber evidence="3">6.3.5.4</ecNumber>
    </recommendedName>
</protein>
<feature type="active site" description="For GATase activity" evidence="9">
    <location>
        <position position="2"/>
    </location>
</feature>
<dbReference type="NCBIfam" id="TIGR01536">
    <property type="entry name" value="asn_synth_AEB"/>
    <property type="match status" value="1"/>
</dbReference>
<dbReference type="PROSITE" id="PS51278">
    <property type="entry name" value="GATASE_TYPE_2"/>
    <property type="match status" value="1"/>
</dbReference>
<comment type="pathway">
    <text evidence="1">Amino-acid biosynthesis; L-asparagine biosynthesis; L-asparagine from L-aspartate (L-Gln route): step 1/1.</text>
</comment>
<dbReference type="InterPro" id="IPR033738">
    <property type="entry name" value="AsnB_N"/>
</dbReference>
<evidence type="ECO:0000259" key="12">
    <source>
        <dbReference type="PROSITE" id="PS51278"/>
    </source>
</evidence>
<evidence type="ECO:0000256" key="7">
    <source>
        <dbReference type="ARBA" id="ARBA00022962"/>
    </source>
</evidence>
<dbReference type="EC" id="6.3.5.4" evidence="3"/>
<dbReference type="InterPro" id="IPR051786">
    <property type="entry name" value="ASN_synthetase/amidase"/>
</dbReference>
<feature type="binding site" evidence="10">
    <location>
        <begin position="377"/>
        <end position="378"/>
    </location>
    <ligand>
        <name>ATP</name>
        <dbReference type="ChEBI" id="CHEBI:30616"/>
    </ligand>
</feature>
<keyword evidence="9" id="KW-0028">Amino-acid biosynthesis</keyword>
<evidence type="ECO:0000313" key="13">
    <source>
        <dbReference type="EMBL" id="PTM56934.1"/>
    </source>
</evidence>
<keyword evidence="6 9" id="KW-0061">Asparagine biosynthesis</keyword>
<sequence>MCGISGWLDWERDLSLRRDWLEKMNQTLIPRGPDAEGIWLSPCTGLAHRRLIVIDPEGGVQPMIRRYGDRNLVITYNGELYNMDELSRELTVRGHTFQSRSDTELVLASYAQWGTDAPAHLNGIFAFAIWDEREQSLFLARDRIGVKPLFYTIRKGSVFFGSELKSLLAHADITAEVDAEGLAEVLAMGPSRTPGHGVFKGVKELRPGHWMKVTRHSQRVEAYWQLESRPHTDDLPTTIERVRQLFTDAVERQLVSDVAIGTMLSGGLDSSAISACAARYFRNTGKGALSTFSVDYDGNDRYFQPNEFQPNADAPWVKRMSQAIDSNHYPIVIDNAELAESLSHALLARDLPGMTDVDASLLLFCREIKKHATVVLSGECADEVFGGYPWFHREEMIQADTFPWSRHIHERVSFLAPEIRGAIRPQEYVQDRYCEAMAEVPRLEGEEGLEARIREIFYLNLTRWMPTLLDRKDRMSMAVGLEVRVPFCDHHLVEYVWNIPWSMKRLNGREKGLFREAMKGILPDDVLFRKKSPYPKTHNPAYLQAVKEQALHILDDPNAPVCQLLDRDAVRSFATGDLTQVNLPWFGQLMNVPQLFAHWIQLDQWMRDYRVRLVD</sequence>
<dbReference type="InterPro" id="IPR001962">
    <property type="entry name" value="Asn_synthase"/>
</dbReference>
<evidence type="ECO:0000256" key="8">
    <source>
        <dbReference type="ARBA" id="ARBA00048741"/>
    </source>
</evidence>
<dbReference type="GO" id="GO:0006529">
    <property type="term" value="P:asparagine biosynthetic process"/>
    <property type="evidence" value="ECO:0007669"/>
    <property type="project" value="UniProtKB-KW"/>
</dbReference>
<dbReference type="PIRSF" id="PIRSF001589">
    <property type="entry name" value="Asn_synthetase_glu-h"/>
    <property type="match status" value="1"/>
</dbReference>
<keyword evidence="5 10" id="KW-0067">ATP-binding</keyword>
<dbReference type="AlphaFoldDB" id="A0A2T4Z4V7"/>
<reference evidence="13 14" key="1">
    <citation type="submission" date="2018-04" db="EMBL/GenBank/DDBJ databases">
        <title>Genomic Encyclopedia of Archaeal and Bacterial Type Strains, Phase II (KMG-II): from individual species to whole genera.</title>
        <authorList>
            <person name="Goeker M."/>
        </authorList>
    </citation>
    <scope>NUCLEOTIDE SEQUENCE [LARGE SCALE GENOMIC DNA]</scope>
    <source>
        <strain evidence="13 14">DSM 45169</strain>
    </source>
</reference>
<dbReference type="Gene3D" id="3.40.50.620">
    <property type="entry name" value="HUPs"/>
    <property type="match status" value="1"/>
</dbReference>
<evidence type="ECO:0000313" key="14">
    <source>
        <dbReference type="Proteomes" id="UP000241639"/>
    </source>
</evidence>
<feature type="binding site" evidence="10">
    <location>
        <position position="294"/>
    </location>
    <ligand>
        <name>ATP</name>
        <dbReference type="ChEBI" id="CHEBI:30616"/>
    </ligand>
</feature>
<dbReference type="GO" id="GO:0005524">
    <property type="term" value="F:ATP binding"/>
    <property type="evidence" value="ECO:0007669"/>
    <property type="project" value="UniProtKB-KW"/>
</dbReference>
<dbReference type="Pfam" id="PF00733">
    <property type="entry name" value="Asn_synthase"/>
    <property type="match status" value="1"/>
</dbReference>
<gene>
    <name evidence="13" type="ORF">C8J48_3263</name>
</gene>
<dbReference type="InterPro" id="IPR014729">
    <property type="entry name" value="Rossmann-like_a/b/a_fold"/>
</dbReference>
<feature type="domain" description="Glutamine amidotransferase type-2" evidence="12">
    <location>
        <begin position="2"/>
        <end position="216"/>
    </location>
</feature>
<dbReference type="OrthoDB" id="9763290at2"/>
<comment type="similarity">
    <text evidence="2">Belongs to the asparagine synthetase family.</text>
</comment>
<dbReference type="InterPro" id="IPR029055">
    <property type="entry name" value="Ntn_hydrolases_N"/>
</dbReference>
<name>A0A2T4Z4V7_9BACL</name>
<keyword evidence="7 9" id="KW-0315">Glutamine amidotransferase</keyword>
<dbReference type="Pfam" id="PF13537">
    <property type="entry name" value="GATase_7"/>
    <property type="match status" value="1"/>
</dbReference>
<dbReference type="InterPro" id="IPR006426">
    <property type="entry name" value="Asn_synth_AEB"/>
</dbReference>
<evidence type="ECO:0000256" key="10">
    <source>
        <dbReference type="PIRSR" id="PIRSR001589-2"/>
    </source>
</evidence>
<dbReference type="RefSeq" id="WP_107728216.1">
    <property type="nucleotide sequence ID" value="NZ_PZZP01000002.1"/>
</dbReference>
<evidence type="ECO:0000256" key="9">
    <source>
        <dbReference type="PIRSR" id="PIRSR001589-1"/>
    </source>
</evidence>
<dbReference type="GO" id="GO:0005829">
    <property type="term" value="C:cytosol"/>
    <property type="evidence" value="ECO:0007669"/>
    <property type="project" value="TreeGrafter"/>
</dbReference>
<evidence type="ECO:0000256" key="1">
    <source>
        <dbReference type="ARBA" id="ARBA00005187"/>
    </source>
</evidence>
<proteinExistence type="inferred from homology"/>
<evidence type="ECO:0000256" key="4">
    <source>
        <dbReference type="ARBA" id="ARBA00022741"/>
    </source>
</evidence>
<comment type="caution">
    <text evidence="13">The sequence shown here is derived from an EMBL/GenBank/DDBJ whole genome shotgun (WGS) entry which is preliminary data.</text>
</comment>
<feature type="site" description="Important for beta-aspartyl-AMP intermediate formation" evidence="11">
    <location>
        <position position="379"/>
    </location>
</feature>
<comment type="catalytic activity">
    <reaction evidence="8">
        <text>L-aspartate + L-glutamine + ATP + H2O = L-asparagine + L-glutamate + AMP + diphosphate + H(+)</text>
        <dbReference type="Rhea" id="RHEA:12228"/>
        <dbReference type="ChEBI" id="CHEBI:15377"/>
        <dbReference type="ChEBI" id="CHEBI:15378"/>
        <dbReference type="ChEBI" id="CHEBI:29985"/>
        <dbReference type="ChEBI" id="CHEBI:29991"/>
        <dbReference type="ChEBI" id="CHEBI:30616"/>
        <dbReference type="ChEBI" id="CHEBI:33019"/>
        <dbReference type="ChEBI" id="CHEBI:58048"/>
        <dbReference type="ChEBI" id="CHEBI:58359"/>
        <dbReference type="ChEBI" id="CHEBI:456215"/>
        <dbReference type="EC" id="6.3.5.4"/>
    </reaction>
</comment>
<dbReference type="SUPFAM" id="SSF52402">
    <property type="entry name" value="Adenine nucleotide alpha hydrolases-like"/>
    <property type="match status" value="1"/>
</dbReference>